<accession>A0ABW8D9D9</accession>
<keyword evidence="5" id="KW-0378">Hydrolase</keyword>
<dbReference type="Proteomes" id="UP001615550">
    <property type="component" value="Unassembled WGS sequence"/>
</dbReference>
<dbReference type="InterPro" id="IPR000917">
    <property type="entry name" value="Sulfatase_N"/>
</dbReference>
<evidence type="ECO:0000256" key="5">
    <source>
        <dbReference type="ARBA" id="ARBA00022801"/>
    </source>
</evidence>
<sequence>MMKRNLIYSLFLLSYSACLIAASPQDQLNPQSQVSDTNTNLNGVIAGPGQDGPTKVEGQPGYNHPNQYIQLQPVSLAPNMEPVIVHPDQMKEAQKKLADLEAKTGKKPNIIIFLMDDVGWFDMGFNGGGISVGSATPNIDKVASQGLILTSAYSQPTCSPTRATIMTGQYPIHHGILSPPMYGQPGGLDGMITLPQLLSKLGYTTQAIGKWHIGENTGSQPQNVGFDDFRGFLSVSDMYTEWRDKNFNPEIALSPARTHYLNEIPFNKDEVHAVKGGKVESLGVITPENIKNLDQGWLKYGEAFIRKQAQSNKPFFLYYNTRGCHFDNYPNEYYAGRSASRTSYGDCIVEVNDIFAGLYKTLAETNQLDNTIIIFSSDNGPEQEVAPYGRTVFRGGKGSTWEGGVRVPTFVYWKGMIEPRKSEGLFDLSDIFPTSLALAGKPGKEASTLVPSDRYIDGIDQLSFLLAPNGESNRRSILYFLNDQLSGVRMDEFKFMTLVQLPNSTTERGQKGGISGTIAPTAGSMIFNLYTNPQEDESIGIRHIPLGLPLLNEMNRYKAVLKQFPPRVQIKIN</sequence>
<feature type="domain" description="Sulfatase N-terminal" evidence="8">
    <location>
        <begin position="108"/>
        <end position="440"/>
    </location>
</feature>
<comment type="caution">
    <text evidence="9">The sequence shown here is derived from an EMBL/GenBank/DDBJ whole genome shotgun (WGS) entry which is preliminary data.</text>
</comment>
<dbReference type="PANTHER" id="PTHR42693:SF42">
    <property type="entry name" value="ARYLSULFATASE G"/>
    <property type="match status" value="1"/>
</dbReference>
<proteinExistence type="inferred from homology"/>
<dbReference type="InterPro" id="IPR017850">
    <property type="entry name" value="Alkaline_phosphatase_core_sf"/>
</dbReference>
<evidence type="ECO:0000256" key="2">
    <source>
        <dbReference type="ARBA" id="ARBA00008779"/>
    </source>
</evidence>
<organism evidence="9 10">
    <name type="scientific">Legionella lytica</name>
    <dbReference type="NCBI Taxonomy" id="96232"/>
    <lineage>
        <taxon>Bacteria</taxon>
        <taxon>Pseudomonadati</taxon>
        <taxon>Pseudomonadota</taxon>
        <taxon>Gammaproteobacteria</taxon>
        <taxon>Legionellales</taxon>
        <taxon>Legionellaceae</taxon>
        <taxon>Legionella</taxon>
    </lineage>
</organism>
<evidence type="ECO:0000313" key="10">
    <source>
        <dbReference type="Proteomes" id="UP001615550"/>
    </source>
</evidence>
<dbReference type="EMBL" id="JBGORX010000001">
    <property type="protein sequence ID" value="MFJ1267900.1"/>
    <property type="molecule type" value="Genomic_DNA"/>
</dbReference>
<dbReference type="SUPFAM" id="SSF53649">
    <property type="entry name" value="Alkaline phosphatase-like"/>
    <property type="match status" value="1"/>
</dbReference>
<dbReference type="PROSITE" id="PS00523">
    <property type="entry name" value="SULFATASE_1"/>
    <property type="match status" value="1"/>
</dbReference>
<feature type="signal peptide" evidence="7">
    <location>
        <begin position="1"/>
        <end position="21"/>
    </location>
</feature>
<comment type="cofactor">
    <cofactor evidence="1">
        <name>Ca(2+)</name>
        <dbReference type="ChEBI" id="CHEBI:29108"/>
    </cofactor>
</comment>
<gene>
    <name evidence="9" type="ORF">ACD661_04910</name>
</gene>
<dbReference type="PROSITE" id="PS00149">
    <property type="entry name" value="SULFATASE_2"/>
    <property type="match status" value="1"/>
</dbReference>
<dbReference type="RefSeq" id="WP_400186734.1">
    <property type="nucleotide sequence ID" value="NZ_JBGORX010000001.1"/>
</dbReference>
<evidence type="ECO:0000256" key="4">
    <source>
        <dbReference type="ARBA" id="ARBA00022729"/>
    </source>
</evidence>
<comment type="similarity">
    <text evidence="2">Belongs to the sulfatase family.</text>
</comment>
<dbReference type="Gene3D" id="3.40.720.10">
    <property type="entry name" value="Alkaline Phosphatase, subunit A"/>
    <property type="match status" value="1"/>
</dbReference>
<evidence type="ECO:0000313" key="9">
    <source>
        <dbReference type="EMBL" id="MFJ1267900.1"/>
    </source>
</evidence>
<evidence type="ECO:0000259" key="8">
    <source>
        <dbReference type="Pfam" id="PF00884"/>
    </source>
</evidence>
<dbReference type="InterPro" id="IPR024607">
    <property type="entry name" value="Sulfatase_CS"/>
</dbReference>
<name>A0ABW8D9D9_9GAMM</name>
<protein>
    <submittedName>
        <fullName evidence="9">Sulfatase-like hydrolase/transferase</fullName>
    </submittedName>
</protein>
<evidence type="ECO:0000256" key="6">
    <source>
        <dbReference type="ARBA" id="ARBA00022837"/>
    </source>
</evidence>
<dbReference type="PANTHER" id="PTHR42693">
    <property type="entry name" value="ARYLSULFATASE FAMILY MEMBER"/>
    <property type="match status" value="1"/>
</dbReference>
<dbReference type="Pfam" id="PF00884">
    <property type="entry name" value="Sulfatase"/>
    <property type="match status" value="1"/>
</dbReference>
<keyword evidence="4 7" id="KW-0732">Signal</keyword>
<keyword evidence="3" id="KW-0479">Metal-binding</keyword>
<dbReference type="InterPro" id="IPR050738">
    <property type="entry name" value="Sulfatase"/>
</dbReference>
<evidence type="ECO:0000256" key="7">
    <source>
        <dbReference type="SAM" id="SignalP"/>
    </source>
</evidence>
<keyword evidence="10" id="KW-1185">Reference proteome</keyword>
<evidence type="ECO:0000256" key="1">
    <source>
        <dbReference type="ARBA" id="ARBA00001913"/>
    </source>
</evidence>
<dbReference type="Gene3D" id="3.30.1120.10">
    <property type="match status" value="1"/>
</dbReference>
<evidence type="ECO:0000256" key="3">
    <source>
        <dbReference type="ARBA" id="ARBA00022723"/>
    </source>
</evidence>
<reference evidence="9 10" key="1">
    <citation type="submission" date="2024-08" db="EMBL/GenBank/DDBJ databases">
        <title>Draft Genome Sequence of Legionella lytica strain DSB2004, Isolated From a Fire Sprinkler System.</title>
        <authorList>
            <person name="Everhart A.D."/>
            <person name="Kidane D.T."/>
            <person name="Farone A.L."/>
            <person name="Farone M.B."/>
        </authorList>
    </citation>
    <scope>NUCLEOTIDE SEQUENCE [LARGE SCALE GENOMIC DNA]</scope>
    <source>
        <strain evidence="9 10">DSB2004</strain>
    </source>
</reference>
<keyword evidence="6" id="KW-0106">Calcium</keyword>
<feature type="chain" id="PRO_5046205955" evidence="7">
    <location>
        <begin position="22"/>
        <end position="573"/>
    </location>
</feature>